<evidence type="ECO:0000256" key="1">
    <source>
        <dbReference type="ARBA" id="ARBA00001968"/>
    </source>
</evidence>
<dbReference type="AlphaFoldDB" id="A0A3Q3SZ89"/>
<evidence type="ECO:0000259" key="7">
    <source>
        <dbReference type="Pfam" id="PF05485"/>
    </source>
</evidence>
<organism evidence="10 11">
    <name type="scientific">Mastacembelus armatus</name>
    <name type="common">zig-zag eel</name>
    <dbReference type="NCBI Taxonomy" id="205130"/>
    <lineage>
        <taxon>Eukaryota</taxon>
        <taxon>Metazoa</taxon>
        <taxon>Chordata</taxon>
        <taxon>Craniata</taxon>
        <taxon>Vertebrata</taxon>
        <taxon>Euteleostomi</taxon>
        <taxon>Actinopterygii</taxon>
        <taxon>Neopterygii</taxon>
        <taxon>Teleostei</taxon>
        <taxon>Neoteleostei</taxon>
        <taxon>Acanthomorphata</taxon>
        <taxon>Anabantaria</taxon>
        <taxon>Synbranchiformes</taxon>
        <taxon>Mastacembelidae</taxon>
        <taxon>Mastacembelus</taxon>
    </lineage>
</organism>
<evidence type="ECO:0000259" key="9">
    <source>
        <dbReference type="Pfam" id="PF13613"/>
    </source>
</evidence>
<dbReference type="InterPro" id="IPR027805">
    <property type="entry name" value="Transposase_HTH_dom"/>
</dbReference>
<comment type="cofactor">
    <cofactor evidence="1">
        <name>a divalent metal cation</name>
        <dbReference type="ChEBI" id="CHEBI:60240"/>
    </cofactor>
</comment>
<dbReference type="SUPFAM" id="SSF57716">
    <property type="entry name" value="Glucocorticoid receptor-like (DNA-binding domain)"/>
    <property type="match status" value="1"/>
</dbReference>
<dbReference type="Pfam" id="PF13359">
    <property type="entry name" value="DDE_Tnp_4"/>
    <property type="match status" value="1"/>
</dbReference>
<dbReference type="Pfam" id="PF05485">
    <property type="entry name" value="THAP"/>
    <property type="match status" value="1"/>
</dbReference>
<feature type="domain" description="THAP-type" evidence="7">
    <location>
        <begin position="21"/>
        <end position="63"/>
    </location>
</feature>
<dbReference type="InterPro" id="IPR006612">
    <property type="entry name" value="THAP_Znf"/>
</dbReference>
<keyword evidence="11" id="KW-1185">Reference proteome</keyword>
<keyword evidence="5" id="KW-0238">DNA-binding</keyword>
<dbReference type="Proteomes" id="UP000261640">
    <property type="component" value="Unplaced"/>
</dbReference>
<reference evidence="10" key="2">
    <citation type="submission" date="2025-09" db="UniProtKB">
        <authorList>
            <consortium name="Ensembl"/>
        </authorList>
    </citation>
    <scope>IDENTIFICATION</scope>
</reference>
<feature type="coiled-coil region" evidence="6">
    <location>
        <begin position="121"/>
        <end position="148"/>
    </location>
</feature>
<feature type="domain" description="DDE Tnp4" evidence="8">
    <location>
        <begin position="249"/>
        <end position="400"/>
    </location>
</feature>
<dbReference type="Ensembl" id="ENSMAMT00000034089.2">
    <property type="protein sequence ID" value="ENSMAMP00000033230.2"/>
    <property type="gene ID" value="ENSMAMG00000022363.2"/>
</dbReference>
<keyword evidence="6" id="KW-0175">Coiled coil</keyword>
<keyword evidence="4" id="KW-0862">Zinc</keyword>
<proteinExistence type="predicted"/>
<dbReference type="Pfam" id="PF13613">
    <property type="entry name" value="HTH_Tnp_4"/>
    <property type="match status" value="1"/>
</dbReference>
<evidence type="ECO:0000313" key="10">
    <source>
        <dbReference type="Ensembl" id="ENSMAMP00000033230.2"/>
    </source>
</evidence>
<accession>A0A3Q3SZ89</accession>
<evidence type="ECO:0000256" key="2">
    <source>
        <dbReference type="ARBA" id="ARBA00022723"/>
    </source>
</evidence>
<dbReference type="GeneTree" id="ENSGT00940000164656"/>
<feature type="domain" description="Transposase Helix-turn-helix" evidence="9">
    <location>
        <begin position="170"/>
        <end position="219"/>
    </location>
</feature>
<dbReference type="PANTHER" id="PTHR23080">
    <property type="entry name" value="THAP DOMAIN PROTEIN"/>
    <property type="match status" value="1"/>
</dbReference>
<evidence type="ECO:0000256" key="3">
    <source>
        <dbReference type="ARBA" id="ARBA00022771"/>
    </source>
</evidence>
<evidence type="ECO:0000256" key="4">
    <source>
        <dbReference type="ARBA" id="ARBA00022833"/>
    </source>
</evidence>
<dbReference type="PANTHER" id="PTHR23080:SF133">
    <property type="entry name" value="SI:CH211-262I1.5-RELATED"/>
    <property type="match status" value="1"/>
</dbReference>
<evidence type="ECO:0000256" key="6">
    <source>
        <dbReference type="SAM" id="Coils"/>
    </source>
</evidence>
<dbReference type="GO" id="GO:0008270">
    <property type="term" value="F:zinc ion binding"/>
    <property type="evidence" value="ECO:0007669"/>
    <property type="project" value="UniProtKB-KW"/>
</dbReference>
<name>A0A3Q3SZ89_9TELE</name>
<keyword evidence="3" id="KW-0863">Zinc-finger</keyword>
<keyword evidence="2" id="KW-0479">Metal-binding</keyword>
<sequence>MSLKKTRVFFLKQERQYHEHCCVPMCTSSSKFNGVLSFHGFPRDVQLRKRWLVNIRRDKFTVTAHTVPVLFQWNDYSIPSPRLSVWDRVSTPEPSAGDEQLMDCTPAADHDYSSVPEPAFLDTAVDKHMQLEEKIDALMKEIQELKLLSTFGIERFAQSDVNIRFYTRQSLQPIDELFLFLMYLSVGLKEQDLANRFNIHTSTVSRIITSWTNYLYTLLGSVSIWIDAEIVKAHLPDDFKDFPDTQVIVDCTELKCQTPSSPLLQSEMFSTYKSHCTMKGLIGIAPHGPVTFVSSLYEGSVSDKELFRRSGLADLLTEDMAVMVDKGFLITDCVKCKVYCPPFLKKSSQMPAPSVLLTQKIARLRVHVERVIQRVKENKLFDSVIPLSIAGSINEIFAVAYLNDITTLSCYLKVWNTKH</sequence>
<evidence type="ECO:0008006" key="12">
    <source>
        <dbReference type="Google" id="ProtNLM"/>
    </source>
</evidence>
<dbReference type="InParanoid" id="A0A3Q3SZ89"/>
<dbReference type="GO" id="GO:0003677">
    <property type="term" value="F:DNA binding"/>
    <property type="evidence" value="ECO:0007669"/>
    <property type="project" value="UniProtKB-KW"/>
</dbReference>
<dbReference type="InterPro" id="IPR027806">
    <property type="entry name" value="HARBI1_dom"/>
</dbReference>
<evidence type="ECO:0000259" key="8">
    <source>
        <dbReference type="Pfam" id="PF13359"/>
    </source>
</evidence>
<reference evidence="10" key="1">
    <citation type="submission" date="2025-08" db="UniProtKB">
        <authorList>
            <consortium name="Ensembl"/>
        </authorList>
    </citation>
    <scope>IDENTIFICATION</scope>
</reference>
<protein>
    <recommendedName>
        <fullName evidence="12">THAP-type domain-containing protein</fullName>
    </recommendedName>
</protein>
<evidence type="ECO:0000313" key="11">
    <source>
        <dbReference type="Proteomes" id="UP000261640"/>
    </source>
</evidence>
<evidence type="ECO:0000256" key="5">
    <source>
        <dbReference type="ARBA" id="ARBA00023125"/>
    </source>
</evidence>